<dbReference type="Gene3D" id="1.10.30.50">
    <property type="match status" value="1"/>
</dbReference>
<evidence type="ECO:0000313" key="1">
    <source>
        <dbReference type="EMBL" id="TGL59504.1"/>
    </source>
</evidence>
<keyword evidence="2" id="KW-1185">Reference proteome</keyword>
<dbReference type="Proteomes" id="UP000297762">
    <property type="component" value="Unassembled WGS sequence"/>
</dbReference>
<sequence length="104" mass="12184">MQNDKEIKISEFIFKKREFQALRKKQNDKCYVTGRDLTSANINGSHIMPIRSGGEHEFENLCLVVEEIREIKRKMTDEELVRISADIIKTLGKKYGYSIKTNFK</sequence>
<accession>A0A4R9K3N6</accession>
<reference evidence="1" key="1">
    <citation type="journal article" date="2019" name="PLoS Negl. Trop. Dis.">
        <title>Revisiting the worldwide diversity of Leptospira species in the environment.</title>
        <authorList>
            <person name="Vincent A.T."/>
            <person name="Schiettekatte O."/>
            <person name="Bourhy P."/>
            <person name="Veyrier F.J."/>
            <person name="Picardeau M."/>
        </authorList>
    </citation>
    <scope>NUCLEOTIDE SEQUENCE [LARGE SCALE GENOMIC DNA]</scope>
    <source>
        <strain evidence="1">201702455</strain>
    </source>
</reference>
<proteinExistence type="predicted"/>
<protein>
    <recommendedName>
        <fullName evidence="3">HNH endonuclease</fullName>
    </recommendedName>
</protein>
<name>A0A4R9K3N6_9LEPT</name>
<comment type="caution">
    <text evidence="1">The sequence shown here is derived from an EMBL/GenBank/DDBJ whole genome shotgun (WGS) entry which is preliminary data.</text>
</comment>
<evidence type="ECO:0008006" key="3">
    <source>
        <dbReference type="Google" id="ProtNLM"/>
    </source>
</evidence>
<dbReference type="RefSeq" id="WP_135650719.1">
    <property type="nucleotide sequence ID" value="NZ_RQGF01000030.1"/>
</dbReference>
<organism evidence="1 2">
    <name type="scientific">Leptospira sarikeiensis</name>
    <dbReference type="NCBI Taxonomy" id="2484943"/>
    <lineage>
        <taxon>Bacteria</taxon>
        <taxon>Pseudomonadati</taxon>
        <taxon>Spirochaetota</taxon>
        <taxon>Spirochaetia</taxon>
        <taxon>Leptospirales</taxon>
        <taxon>Leptospiraceae</taxon>
        <taxon>Leptospira</taxon>
    </lineage>
</organism>
<dbReference type="EMBL" id="RQGF01000030">
    <property type="protein sequence ID" value="TGL59504.1"/>
    <property type="molecule type" value="Genomic_DNA"/>
</dbReference>
<dbReference type="OrthoDB" id="336037at2"/>
<dbReference type="AlphaFoldDB" id="A0A4R9K3N6"/>
<evidence type="ECO:0000313" key="2">
    <source>
        <dbReference type="Proteomes" id="UP000297762"/>
    </source>
</evidence>
<gene>
    <name evidence="1" type="ORF">EHQ64_15535</name>
</gene>